<reference evidence="1" key="1">
    <citation type="journal article" date="2020" name="Stud. Mycol.">
        <title>101 Dothideomycetes genomes: a test case for predicting lifestyles and emergence of pathogens.</title>
        <authorList>
            <person name="Haridas S."/>
            <person name="Albert R."/>
            <person name="Binder M."/>
            <person name="Bloem J."/>
            <person name="Labutti K."/>
            <person name="Salamov A."/>
            <person name="Andreopoulos B."/>
            <person name="Baker S."/>
            <person name="Barry K."/>
            <person name="Bills G."/>
            <person name="Bluhm B."/>
            <person name="Cannon C."/>
            <person name="Castanera R."/>
            <person name="Culley D."/>
            <person name="Daum C."/>
            <person name="Ezra D."/>
            <person name="Gonzalez J."/>
            <person name="Henrissat B."/>
            <person name="Kuo A."/>
            <person name="Liang C."/>
            <person name="Lipzen A."/>
            <person name="Lutzoni F."/>
            <person name="Magnuson J."/>
            <person name="Mondo S."/>
            <person name="Nolan M."/>
            <person name="Ohm R."/>
            <person name="Pangilinan J."/>
            <person name="Park H.-J."/>
            <person name="Ramirez L."/>
            <person name="Alfaro M."/>
            <person name="Sun H."/>
            <person name="Tritt A."/>
            <person name="Yoshinaga Y."/>
            <person name="Zwiers L.-H."/>
            <person name="Turgeon B."/>
            <person name="Goodwin S."/>
            <person name="Spatafora J."/>
            <person name="Crous P."/>
            <person name="Grigoriev I."/>
        </authorList>
    </citation>
    <scope>NUCLEOTIDE SEQUENCE</scope>
    <source>
        <strain evidence="1">CBS 113818</strain>
    </source>
</reference>
<dbReference type="Proteomes" id="UP000799424">
    <property type="component" value="Unassembled WGS sequence"/>
</dbReference>
<proteinExistence type="predicted"/>
<evidence type="ECO:0000313" key="1">
    <source>
        <dbReference type="EMBL" id="KAF2826312.1"/>
    </source>
</evidence>
<dbReference type="OrthoDB" id="3772519at2759"/>
<dbReference type="EMBL" id="MU006226">
    <property type="protein sequence ID" value="KAF2826312.1"/>
    <property type="molecule type" value="Genomic_DNA"/>
</dbReference>
<gene>
    <name evidence="1" type="ORF">CC86DRAFT_370350</name>
</gene>
<accession>A0A6A6ZZ23</accession>
<name>A0A6A6ZZ23_9PLEO</name>
<dbReference type="AlphaFoldDB" id="A0A6A6ZZ23"/>
<organism evidence="1 2">
    <name type="scientific">Ophiobolus disseminans</name>
    <dbReference type="NCBI Taxonomy" id="1469910"/>
    <lineage>
        <taxon>Eukaryota</taxon>
        <taxon>Fungi</taxon>
        <taxon>Dikarya</taxon>
        <taxon>Ascomycota</taxon>
        <taxon>Pezizomycotina</taxon>
        <taxon>Dothideomycetes</taxon>
        <taxon>Pleosporomycetidae</taxon>
        <taxon>Pleosporales</taxon>
        <taxon>Pleosporineae</taxon>
        <taxon>Phaeosphaeriaceae</taxon>
        <taxon>Ophiobolus</taxon>
    </lineage>
</organism>
<evidence type="ECO:0000313" key="2">
    <source>
        <dbReference type="Proteomes" id="UP000799424"/>
    </source>
</evidence>
<sequence>MADKNALVRELPGLCQANRQLFYEATPIFLARNITSWNTPTSKQFLNLFAYFPGDAATKGVGQFSMNNWTEEGTAVQTELISKFTNLKFLNVIFSFPSIVDGVPMEKFDYSNEQALWWNTGLHYDPEQDRSVEEEKAFLAKDLETFVAKFGLDRIIEMPKLNGLQFRFYVRSGGENVIGGGEPYRHRLCNPLWRWATQKLAEKWGVDVDNEEFHVTTTMPEDYDHVNMD</sequence>
<protein>
    <submittedName>
        <fullName evidence="1">Uncharacterized protein</fullName>
    </submittedName>
</protein>
<keyword evidence="2" id="KW-1185">Reference proteome</keyword>